<dbReference type="KEGG" id="mema:MMAB1_3166"/>
<dbReference type="AlphaFoldDB" id="A0A0X8XXY1"/>
<sequence>MGMMVLPAAVRGKPGFTPSAGRWSIRLFGVEVYDNGRGGPAPGYSGRGAAVSGRMRLGFPRPSLRTGDKDC</sequence>
<protein>
    <submittedName>
        <fullName evidence="1">Uncharacterized protein</fullName>
    </submittedName>
</protein>
<proteinExistence type="predicted"/>
<reference evidence="1 2" key="1">
    <citation type="submission" date="2016-01" db="EMBL/GenBank/DDBJ databases">
        <authorList>
            <person name="Manzoor S."/>
        </authorList>
    </citation>
    <scope>NUCLEOTIDE SEQUENCE [LARGE SCALE GENOMIC DNA]</scope>
    <source>
        <strain evidence="1">Methanoculleus sp MAB1</strain>
    </source>
</reference>
<evidence type="ECO:0000313" key="1">
    <source>
        <dbReference type="EMBL" id="CVK34379.1"/>
    </source>
</evidence>
<accession>A0A0X8XXY1</accession>
<evidence type="ECO:0000313" key="2">
    <source>
        <dbReference type="Proteomes" id="UP000069850"/>
    </source>
</evidence>
<organism evidence="1 2">
    <name type="scientific">Methanoculleus bourgensis</name>
    <dbReference type="NCBI Taxonomy" id="83986"/>
    <lineage>
        <taxon>Archaea</taxon>
        <taxon>Methanobacteriati</taxon>
        <taxon>Methanobacteriota</taxon>
        <taxon>Stenosarchaea group</taxon>
        <taxon>Methanomicrobia</taxon>
        <taxon>Methanomicrobiales</taxon>
        <taxon>Methanomicrobiaceae</taxon>
        <taxon>Methanoculleus</taxon>
    </lineage>
</organism>
<dbReference type="EMBL" id="LT158599">
    <property type="protein sequence ID" value="CVK34379.1"/>
    <property type="molecule type" value="Genomic_DNA"/>
</dbReference>
<gene>
    <name evidence="1" type="ORF">MMAB1_3166</name>
</gene>
<dbReference type="Proteomes" id="UP000069850">
    <property type="component" value="Chromosome 1"/>
</dbReference>
<name>A0A0X8XXY1_9EURY</name>